<reference evidence="4 5" key="1">
    <citation type="journal article" date="2011" name="PLoS Pathog.">
        <title>Dynamic evolution of pathogenicity revealed by sequencing and comparative genomics of 19 Pseudomonas syringae isolates.</title>
        <authorList>
            <person name="Baltrus D.A."/>
            <person name="Nishimura M.T."/>
            <person name="Romanchuk A."/>
            <person name="Chang J.H."/>
            <person name="Mukhtar M.S."/>
            <person name="Cherkis K."/>
            <person name="Roach J."/>
            <person name="Grant S.R."/>
            <person name="Jones C.D."/>
            <person name="Dangl J.L."/>
        </authorList>
    </citation>
    <scope>NUCLEOTIDE SEQUENCE [LARGE SCALE GENOMIC DNA]</scope>
    <source>
        <strain evidence="5">race 4</strain>
    </source>
</reference>
<evidence type="ECO:0000313" key="5">
    <source>
        <dbReference type="Proteomes" id="UP000005466"/>
    </source>
</evidence>
<gene>
    <name evidence="4" type="ORF">Pgy4_38823</name>
</gene>
<dbReference type="Gene3D" id="1.10.1200.10">
    <property type="entry name" value="ACP-like"/>
    <property type="match status" value="1"/>
</dbReference>
<dbReference type="AlphaFoldDB" id="F3CI41"/>
<name>F3CI41_PSESG</name>
<organism evidence="4 5">
    <name type="scientific">Pseudomonas savastanoi pv. glycinea str. race 4</name>
    <dbReference type="NCBI Taxonomy" id="875330"/>
    <lineage>
        <taxon>Bacteria</taxon>
        <taxon>Pseudomonadati</taxon>
        <taxon>Pseudomonadota</taxon>
        <taxon>Gammaproteobacteria</taxon>
        <taxon>Pseudomonadales</taxon>
        <taxon>Pseudomonadaceae</taxon>
        <taxon>Pseudomonas</taxon>
    </lineage>
</organism>
<keyword evidence="2" id="KW-0597">Phosphoprotein</keyword>
<feature type="non-terminal residue" evidence="4">
    <location>
        <position position="1"/>
    </location>
</feature>
<evidence type="ECO:0000259" key="3">
    <source>
        <dbReference type="PROSITE" id="PS50075"/>
    </source>
</evidence>
<dbReference type="InterPro" id="IPR036736">
    <property type="entry name" value="ACP-like_sf"/>
</dbReference>
<dbReference type="SUPFAM" id="SSF47336">
    <property type="entry name" value="ACP-like"/>
    <property type="match status" value="1"/>
</dbReference>
<dbReference type="Proteomes" id="UP000005466">
    <property type="component" value="Unassembled WGS sequence"/>
</dbReference>
<keyword evidence="1" id="KW-0596">Phosphopantetheine</keyword>
<dbReference type="InterPro" id="IPR006162">
    <property type="entry name" value="Ppantetheine_attach_site"/>
</dbReference>
<feature type="non-terminal residue" evidence="4">
    <location>
        <position position="46"/>
    </location>
</feature>
<dbReference type="EMBL" id="ADWY01003356">
    <property type="protein sequence ID" value="EGH18933.1"/>
    <property type="molecule type" value="Genomic_DNA"/>
</dbReference>
<proteinExistence type="predicted"/>
<dbReference type="PROSITE" id="PS00012">
    <property type="entry name" value="PHOSPHOPANTETHEINE"/>
    <property type="match status" value="1"/>
</dbReference>
<comment type="caution">
    <text evidence="4">The sequence shown here is derived from an EMBL/GenBank/DDBJ whole genome shotgun (WGS) entry which is preliminary data.</text>
</comment>
<accession>F3CI41</accession>
<dbReference type="InterPro" id="IPR009081">
    <property type="entry name" value="PP-bd_ACP"/>
</dbReference>
<dbReference type="PANTHER" id="PTHR45398:SF1">
    <property type="entry name" value="ENZYME, PUTATIVE (JCVI)-RELATED"/>
    <property type="match status" value="1"/>
</dbReference>
<sequence>AAVWADVLKLEQVGSTDNFFELGGDSILSLQIIARAKRQGIKLSPK</sequence>
<evidence type="ECO:0000313" key="4">
    <source>
        <dbReference type="EMBL" id="EGH18933.1"/>
    </source>
</evidence>
<evidence type="ECO:0000256" key="1">
    <source>
        <dbReference type="ARBA" id="ARBA00022450"/>
    </source>
</evidence>
<protein>
    <submittedName>
        <fullName evidence="4">Non-ribosomal peptide synthase:amino acid adenylation</fullName>
    </submittedName>
</protein>
<dbReference type="PANTHER" id="PTHR45398">
    <property type="match status" value="1"/>
</dbReference>
<dbReference type="PROSITE" id="PS50075">
    <property type="entry name" value="CARRIER"/>
    <property type="match status" value="1"/>
</dbReference>
<dbReference type="Pfam" id="PF00550">
    <property type="entry name" value="PP-binding"/>
    <property type="match status" value="1"/>
</dbReference>
<evidence type="ECO:0000256" key="2">
    <source>
        <dbReference type="ARBA" id="ARBA00022553"/>
    </source>
</evidence>
<feature type="domain" description="Carrier" evidence="3">
    <location>
        <begin position="1"/>
        <end position="46"/>
    </location>
</feature>